<dbReference type="InterPro" id="IPR012435">
    <property type="entry name" value="TMEM144"/>
</dbReference>
<evidence type="ECO:0000313" key="7">
    <source>
        <dbReference type="EMBL" id="KAK5976608.1"/>
    </source>
</evidence>
<keyword evidence="8" id="KW-1185">Reference proteome</keyword>
<dbReference type="GO" id="GO:0015144">
    <property type="term" value="F:carbohydrate transmembrane transporter activity"/>
    <property type="evidence" value="ECO:0007669"/>
    <property type="project" value="InterPro"/>
</dbReference>
<dbReference type="Proteomes" id="UP001331761">
    <property type="component" value="Unassembled WGS sequence"/>
</dbReference>
<keyword evidence="4 6" id="KW-1133">Transmembrane helix</keyword>
<comment type="similarity">
    <text evidence="2">Belongs to the TMEM144 family.</text>
</comment>
<dbReference type="Pfam" id="PF07857">
    <property type="entry name" value="TMEM144"/>
    <property type="match status" value="1"/>
</dbReference>
<dbReference type="EMBL" id="WIXE01011629">
    <property type="protein sequence ID" value="KAK5976608.1"/>
    <property type="molecule type" value="Genomic_DNA"/>
</dbReference>
<keyword evidence="5 6" id="KW-0472">Membrane</keyword>
<evidence type="ECO:0000256" key="1">
    <source>
        <dbReference type="ARBA" id="ARBA00004141"/>
    </source>
</evidence>
<feature type="transmembrane region" description="Helical" evidence="6">
    <location>
        <begin position="83"/>
        <end position="102"/>
    </location>
</feature>
<name>A0AAN8IMW1_TRICO</name>
<dbReference type="PANTHER" id="PTHR16119">
    <property type="entry name" value="TRANSMEMBRANE PROTEIN 144"/>
    <property type="match status" value="1"/>
</dbReference>
<evidence type="ECO:0000256" key="2">
    <source>
        <dbReference type="ARBA" id="ARBA00005731"/>
    </source>
</evidence>
<evidence type="ECO:0000313" key="8">
    <source>
        <dbReference type="Proteomes" id="UP001331761"/>
    </source>
</evidence>
<dbReference type="AlphaFoldDB" id="A0AAN8IMW1"/>
<proteinExistence type="inferred from homology"/>
<reference evidence="7 8" key="1">
    <citation type="submission" date="2019-10" db="EMBL/GenBank/DDBJ databases">
        <title>Assembly and Annotation for the nematode Trichostrongylus colubriformis.</title>
        <authorList>
            <person name="Martin J."/>
        </authorList>
    </citation>
    <scope>NUCLEOTIDE SEQUENCE [LARGE SCALE GENOMIC DNA]</scope>
    <source>
        <strain evidence="7">G859</strain>
        <tissue evidence="7">Whole worm</tissue>
    </source>
</reference>
<protein>
    <submittedName>
        <fullName evidence="7">Uncharacterized protein</fullName>
    </submittedName>
</protein>
<evidence type="ECO:0000256" key="3">
    <source>
        <dbReference type="ARBA" id="ARBA00022692"/>
    </source>
</evidence>
<feature type="transmembrane region" description="Helical" evidence="6">
    <location>
        <begin position="24"/>
        <end position="43"/>
    </location>
</feature>
<accession>A0AAN8IMW1</accession>
<dbReference type="InterPro" id="IPR010651">
    <property type="entry name" value="Sugar_transport"/>
</dbReference>
<dbReference type="PANTHER" id="PTHR16119:SF16">
    <property type="entry name" value="TRANSMEMBRANE PROTEIN 144 HOMOLOG"/>
    <property type="match status" value="1"/>
</dbReference>
<organism evidence="7 8">
    <name type="scientific">Trichostrongylus colubriformis</name>
    <name type="common">Black scour worm</name>
    <dbReference type="NCBI Taxonomy" id="6319"/>
    <lineage>
        <taxon>Eukaryota</taxon>
        <taxon>Metazoa</taxon>
        <taxon>Ecdysozoa</taxon>
        <taxon>Nematoda</taxon>
        <taxon>Chromadorea</taxon>
        <taxon>Rhabditida</taxon>
        <taxon>Rhabditina</taxon>
        <taxon>Rhabditomorpha</taxon>
        <taxon>Strongyloidea</taxon>
        <taxon>Trichostrongylidae</taxon>
        <taxon>Trichostrongylus</taxon>
    </lineage>
</organism>
<comment type="caution">
    <text evidence="7">The sequence shown here is derived from an EMBL/GenBank/DDBJ whole genome shotgun (WGS) entry which is preliminary data.</text>
</comment>
<keyword evidence="3 6" id="KW-0812">Transmembrane</keyword>
<evidence type="ECO:0000256" key="5">
    <source>
        <dbReference type="ARBA" id="ARBA00023136"/>
    </source>
</evidence>
<evidence type="ECO:0000256" key="6">
    <source>
        <dbReference type="SAM" id="Phobius"/>
    </source>
</evidence>
<gene>
    <name evidence="7" type="ORF">GCK32_017655</name>
</gene>
<sequence>MCLGAFFVSTAVHAFQGFPALHGFAMIGGALWATANAFAIPIMNRLGTALAILVWSTLSCFTGWATSRYGMFGLPAAIPASLTLNYIGIVILIAGGAMYMFVKSNTRGRPAAIADMETAEKIDAFDTKTVDKIVHHEIPLLERIGYVY</sequence>
<dbReference type="GO" id="GO:0016020">
    <property type="term" value="C:membrane"/>
    <property type="evidence" value="ECO:0007669"/>
    <property type="project" value="UniProtKB-SubCell"/>
</dbReference>
<comment type="subcellular location">
    <subcellularLocation>
        <location evidence="1">Membrane</location>
        <topology evidence="1">Multi-pass membrane protein</topology>
    </subcellularLocation>
</comment>
<evidence type="ECO:0000256" key="4">
    <source>
        <dbReference type="ARBA" id="ARBA00022989"/>
    </source>
</evidence>
<feature type="transmembrane region" description="Helical" evidence="6">
    <location>
        <begin position="50"/>
        <end position="71"/>
    </location>
</feature>